<gene>
    <name evidence="1" type="ORF">KTAU_37770</name>
</gene>
<evidence type="ECO:0000313" key="2">
    <source>
        <dbReference type="Proteomes" id="UP000334820"/>
    </source>
</evidence>
<dbReference type="RefSeq" id="WP_151729672.1">
    <property type="nucleotide sequence ID" value="NZ_BKZV01000006.1"/>
</dbReference>
<organism evidence="1 2">
    <name type="scientific">Thermogemmatispora aurantia</name>
    <dbReference type="NCBI Taxonomy" id="2045279"/>
    <lineage>
        <taxon>Bacteria</taxon>
        <taxon>Bacillati</taxon>
        <taxon>Chloroflexota</taxon>
        <taxon>Ktedonobacteria</taxon>
        <taxon>Thermogemmatisporales</taxon>
        <taxon>Thermogemmatisporaceae</taxon>
        <taxon>Thermogemmatispora</taxon>
    </lineage>
</organism>
<evidence type="ECO:0000313" key="1">
    <source>
        <dbReference type="EMBL" id="GER85142.1"/>
    </source>
</evidence>
<dbReference type="EMBL" id="BKZV01000006">
    <property type="protein sequence ID" value="GER85142.1"/>
    <property type="molecule type" value="Genomic_DNA"/>
</dbReference>
<name>A0A5J4KDU8_9CHLR</name>
<sequence length="66" mass="6714">MGITAAALAVGIELGLQPVLSLQNGHPLYSPVATPAMLLSHAFGASLVEALITALWEVANGGCWSI</sequence>
<dbReference type="AlphaFoldDB" id="A0A5J4KDU8"/>
<dbReference type="Proteomes" id="UP000334820">
    <property type="component" value="Unassembled WGS sequence"/>
</dbReference>
<proteinExistence type="predicted"/>
<accession>A0A5J4KDU8</accession>
<keyword evidence="2" id="KW-1185">Reference proteome</keyword>
<protein>
    <submittedName>
        <fullName evidence="1">Uncharacterized protein</fullName>
    </submittedName>
</protein>
<dbReference type="Gene3D" id="1.10.1760.20">
    <property type="match status" value="1"/>
</dbReference>
<reference evidence="1 2" key="1">
    <citation type="journal article" date="2019" name="Int. J. Syst. Evol. Microbiol.">
        <title>Thermogemmatispora aurantia sp. nov. and Thermogemmatispora argillosa sp. nov., within the class Ktedonobacteria, and emended description of the genus Thermogemmatispora.</title>
        <authorList>
            <person name="Zheng Y."/>
            <person name="Wang C.M."/>
            <person name="Sakai Y."/>
            <person name="Abe K."/>
            <person name="Yokota A."/>
            <person name="Yabe S."/>
        </authorList>
    </citation>
    <scope>NUCLEOTIDE SEQUENCE [LARGE SCALE GENOMIC DNA]</scope>
    <source>
        <strain evidence="1 2">A1-2</strain>
    </source>
</reference>
<comment type="caution">
    <text evidence="1">The sequence shown here is derived from an EMBL/GenBank/DDBJ whole genome shotgun (WGS) entry which is preliminary data.</text>
</comment>